<dbReference type="AlphaFoldDB" id="A0AAE0ZH97"/>
<comment type="caution">
    <text evidence="1">The sequence shown here is derived from an EMBL/GenBank/DDBJ whole genome shotgun (WGS) entry which is preliminary data.</text>
</comment>
<name>A0AAE0ZH97_9GAST</name>
<protein>
    <submittedName>
        <fullName evidence="1">Uncharacterized protein</fullName>
    </submittedName>
</protein>
<gene>
    <name evidence="1" type="ORF">RRG08_066096</name>
</gene>
<evidence type="ECO:0000313" key="1">
    <source>
        <dbReference type="EMBL" id="KAK3769325.1"/>
    </source>
</evidence>
<keyword evidence="2" id="KW-1185">Reference proteome</keyword>
<organism evidence="1 2">
    <name type="scientific">Elysia crispata</name>
    <name type="common">lettuce slug</name>
    <dbReference type="NCBI Taxonomy" id="231223"/>
    <lineage>
        <taxon>Eukaryota</taxon>
        <taxon>Metazoa</taxon>
        <taxon>Spiralia</taxon>
        <taxon>Lophotrochozoa</taxon>
        <taxon>Mollusca</taxon>
        <taxon>Gastropoda</taxon>
        <taxon>Heterobranchia</taxon>
        <taxon>Euthyneura</taxon>
        <taxon>Panpulmonata</taxon>
        <taxon>Sacoglossa</taxon>
        <taxon>Placobranchoidea</taxon>
        <taxon>Plakobranchidae</taxon>
        <taxon>Elysia</taxon>
    </lineage>
</organism>
<evidence type="ECO:0000313" key="2">
    <source>
        <dbReference type="Proteomes" id="UP001283361"/>
    </source>
</evidence>
<sequence length="95" mass="10687">MNLTIQDLQNETQMCPSFLASENSCSRHASRFVYVSSHVSLTSRLTSRDKISARDACEEGCSHLVNVSSHKTSRDFSERCTCKRLLTCRLTSPKT</sequence>
<accession>A0AAE0ZH97</accession>
<dbReference type="EMBL" id="JAWDGP010003943">
    <property type="protein sequence ID" value="KAK3769325.1"/>
    <property type="molecule type" value="Genomic_DNA"/>
</dbReference>
<reference evidence="1" key="1">
    <citation type="journal article" date="2023" name="G3 (Bethesda)">
        <title>A reference genome for the long-term kleptoplast-retaining sea slug Elysia crispata morphotype clarki.</title>
        <authorList>
            <person name="Eastman K.E."/>
            <person name="Pendleton A.L."/>
            <person name="Shaikh M.A."/>
            <person name="Suttiyut T."/>
            <person name="Ogas R."/>
            <person name="Tomko P."/>
            <person name="Gavelis G."/>
            <person name="Widhalm J.R."/>
            <person name="Wisecaver J.H."/>
        </authorList>
    </citation>
    <scope>NUCLEOTIDE SEQUENCE</scope>
    <source>
        <strain evidence="1">ECLA1</strain>
    </source>
</reference>
<proteinExistence type="predicted"/>
<dbReference type="Proteomes" id="UP001283361">
    <property type="component" value="Unassembled WGS sequence"/>
</dbReference>